<organism evidence="1">
    <name type="scientific">marine sediment metagenome</name>
    <dbReference type="NCBI Taxonomy" id="412755"/>
    <lineage>
        <taxon>unclassified sequences</taxon>
        <taxon>metagenomes</taxon>
        <taxon>ecological metagenomes</taxon>
    </lineage>
</organism>
<sequence length="100" mass="11691">MGSSKLFKNIKIDKIYINKEIFKNYIDLYEVFNNQVKKIDPKVSKKMIKILEDGVVMAIKINKKIIEYKNKGATDKSEKTTNLNITFKLCENILKKFGKK</sequence>
<protein>
    <submittedName>
        <fullName evidence="1">Uncharacterized protein</fullName>
    </submittedName>
</protein>
<accession>A0A0F9ANZ3</accession>
<proteinExistence type="predicted"/>
<dbReference type="AlphaFoldDB" id="A0A0F9ANZ3"/>
<reference evidence="1" key="1">
    <citation type="journal article" date="2015" name="Nature">
        <title>Complex archaea that bridge the gap between prokaryotes and eukaryotes.</title>
        <authorList>
            <person name="Spang A."/>
            <person name="Saw J.H."/>
            <person name="Jorgensen S.L."/>
            <person name="Zaremba-Niedzwiedzka K."/>
            <person name="Martijn J."/>
            <person name="Lind A.E."/>
            <person name="van Eijk R."/>
            <person name="Schleper C."/>
            <person name="Guy L."/>
            <person name="Ettema T.J."/>
        </authorList>
    </citation>
    <scope>NUCLEOTIDE SEQUENCE</scope>
</reference>
<comment type="caution">
    <text evidence="1">The sequence shown here is derived from an EMBL/GenBank/DDBJ whole genome shotgun (WGS) entry which is preliminary data.</text>
</comment>
<name>A0A0F9ANZ3_9ZZZZ</name>
<evidence type="ECO:0000313" key="1">
    <source>
        <dbReference type="EMBL" id="KKL11130.1"/>
    </source>
</evidence>
<gene>
    <name evidence="1" type="ORF">LCGC14_2548910</name>
</gene>
<dbReference type="EMBL" id="LAZR01041778">
    <property type="protein sequence ID" value="KKL11130.1"/>
    <property type="molecule type" value="Genomic_DNA"/>
</dbReference>